<dbReference type="InterPro" id="IPR023210">
    <property type="entry name" value="NADP_OxRdtase_dom"/>
</dbReference>
<dbReference type="Proteomes" id="UP001165085">
    <property type="component" value="Unassembled WGS sequence"/>
</dbReference>
<protein>
    <recommendedName>
        <fullName evidence="2">NADP-dependent oxidoreductase domain-containing protein</fullName>
    </recommendedName>
</protein>
<gene>
    <name evidence="3" type="ORF">TrST_g671</name>
</gene>
<evidence type="ECO:0000313" key="3">
    <source>
        <dbReference type="EMBL" id="GMH74909.1"/>
    </source>
</evidence>
<feature type="compositionally biased region" description="Acidic residues" evidence="1">
    <location>
        <begin position="492"/>
        <end position="514"/>
    </location>
</feature>
<evidence type="ECO:0000313" key="4">
    <source>
        <dbReference type="Proteomes" id="UP001165085"/>
    </source>
</evidence>
<sequence length="530" mass="60544">MSWACAFTGLTSMFNDRQRIGVISSTPNPATAIDFMNVAVQQDLRTIFVEPGTEQAVAAAVAKACERKEVHPVDFKYIVALKSNDHMTDEYLEQKIKQSCALLNVAQLDLVLCPWPVAPSPNGMEDFDRKERNRQAVRMRKTWDKLCSLKSTLTTGERGVESGKYIKNLGLLEVIGWQIEALCHPSPPNPEPRYMPVTNYFAMSPWKSEMHKIRFCHSRGIQCLVRFIWDLKVQNGSGESEDETVKLLRKNHDGRSALQILSLWALNRGIVIFPDLEKIKDGIPKTAEEYNTWRAKASETLKEISILLNPLFRKKPMWKHAFALTEKEMELLDELDTGFNRKLNDKLMTKAPNAGKWKKKSELEAKEQQEDDEEGGDDNKAWEDEYKEFFEAQRKKQAEKDREDDDVQILRNVETKEKVLSATEKSQLQMQKQKRREAKVTVRSGQEYKPGEDQVVVTPKKLDIMKLSASSPRNEDEDEDEGDLPLVNDLRLEDDDVSDLDGEGDDDEDVEAEVGEVSLQDFLPSTIQSM</sequence>
<comment type="caution">
    <text evidence="3">The sequence shown here is derived from an EMBL/GenBank/DDBJ whole genome shotgun (WGS) entry which is preliminary data.</text>
</comment>
<proteinExistence type="predicted"/>
<dbReference type="SUPFAM" id="SSF51430">
    <property type="entry name" value="NAD(P)-linked oxidoreductase"/>
    <property type="match status" value="1"/>
</dbReference>
<dbReference type="PANTHER" id="PTHR11732">
    <property type="entry name" value="ALDO/KETO REDUCTASE"/>
    <property type="match status" value="1"/>
</dbReference>
<accession>A0A9W7ANK1</accession>
<dbReference type="GO" id="GO:0016491">
    <property type="term" value="F:oxidoreductase activity"/>
    <property type="evidence" value="ECO:0007669"/>
    <property type="project" value="InterPro"/>
</dbReference>
<feature type="region of interest" description="Disordered" evidence="1">
    <location>
        <begin position="353"/>
        <end position="380"/>
    </location>
</feature>
<evidence type="ECO:0000259" key="2">
    <source>
        <dbReference type="Pfam" id="PF00248"/>
    </source>
</evidence>
<dbReference type="OrthoDB" id="202057at2759"/>
<evidence type="ECO:0000256" key="1">
    <source>
        <dbReference type="SAM" id="MobiDB-lite"/>
    </source>
</evidence>
<organism evidence="3 4">
    <name type="scientific">Triparma strigata</name>
    <dbReference type="NCBI Taxonomy" id="1606541"/>
    <lineage>
        <taxon>Eukaryota</taxon>
        <taxon>Sar</taxon>
        <taxon>Stramenopiles</taxon>
        <taxon>Ochrophyta</taxon>
        <taxon>Bolidophyceae</taxon>
        <taxon>Parmales</taxon>
        <taxon>Triparmaceae</taxon>
        <taxon>Triparma</taxon>
    </lineage>
</organism>
<feature type="region of interest" description="Disordered" evidence="1">
    <location>
        <begin position="418"/>
        <end position="530"/>
    </location>
</feature>
<name>A0A9W7ANK1_9STRA</name>
<reference evidence="4" key="1">
    <citation type="journal article" date="2023" name="Commun. Biol.">
        <title>Genome analysis of Parmales, the sister group of diatoms, reveals the evolutionary specialization of diatoms from phago-mixotrophs to photoautotrophs.</title>
        <authorList>
            <person name="Ban H."/>
            <person name="Sato S."/>
            <person name="Yoshikawa S."/>
            <person name="Yamada K."/>
            <person name="Nakamura Y."/>
            <person name="Ichinomiya M."/>
            <person name="Sato N."/>
            <person name="Blanc-Mathieu R."/>
            <person name="Endo H."/>
            <person name="Kuwata A."/>
            <person name="Ogata H."/>
        </authorList>
    </citation>
    <scope>NUCLEOTIDE SEQUENCE [LARGE SCALE GENOMIC DNA]</scope>
    <source>
        <strain evidence="4">NIES 3701</strain>
    </source>
</reference>
<dbReference type="Pfam" id="PF00248">
    <property type="entry name" value="Aldo_ket_red"/>
    <property type="match status" value="1"/>
</dbReference>
<feature type="domain" description="NADP-dependent oxidoreductase" evidence="2">
    <location>
        <begin position="54"/>
        <end position="225"/>
    </location>
</feature>
<dbReference type="InterPro" id="IPR036812">
    <property type="entry name" value="NAD(P)_OxRdtase_dom_sf"/>
</dbReference>
<dbReference type="InterPro" id="IPR020471">
    <property type="entry name" value="AKR"/>
</dbReference>
<dbReference type="EMBL" id="BRXY01000183">
    <property type="protein sequence ID" value="GMH74909.1"/>
    <property type="molecule type" value="Genomic_DNA"/>
</dbReference>
<dbReference type="Gene3D" id="3.20.20.100">
    <property type="entry name" value="NADP-dependent oxidoreductase domain"/>
    <property type="match status" value="1"/>
</dbReference>
<dbReference type="AlphaFoldDB" id="A0A9W7ANK1"/>
<keyword evidence="4" id="KW-1185">Reference proteome</keyword>